<dbReference type="InterPro" id="IPR035924">
    <property type="entry name" value="FlaG-like_sf"/>
</dbReference>
<dbReference type="Gene3D" id="3.30.160.170">
    <property type="entry name" value="FlaG-like"/>
    <property type="match status" value="1"/>
</dbReference>
<dbReference type="PANTHER" id="PTHR37166">
    <property type="entry name" value="PROTEIN FLAG"/>
    <property type="match status" value="1"/>
</dbReference>
<reference evidence="3" key="1">
    <citation type="submission" date="2017-08" db="EMBL/GenBank/DDBJ databases">
        <title>Direct submision.</title>
        <authorList>
            <person name="Kim S.-J."/>
            <person name="Rhee S.-K."/>
        </authorList>
    </citation>
    <scope>NUCLEOTIDE SEQUENCE [LARGE SCALE GENOMIC DNA]</scope>
    <source>
        <strain evidence="3">GI5</strain>
    </source>
</reference>
<feature type="region of interest" description="Disordered" evidence="1">
    <location>
        <begin position="1"/>
        <end position="58"/>
    </location>
</feature>
<proteinExistence type="predicted"/>
<dbReference type="PANTHER" id="PTHR37166:SF1">
    <property type="entry name" value="PROTEIN FLAG"/>
    <property type="match status" value="1"/>
</dbReference>
<evidence type="ECO:0000256" key="1">
    <source>
        <dbReference type="SAM" id="MobiDB-lite"/>
    </source>
</evidence>
<feature type="compositionally biased region" description="Polar residues" evidence="1">
    <location>
        <begin position="9"/>
        <end position="18"/>
    </location>
</feature>
<dbReference type="RefSeq" id="WP_101892980.1">
    <property type="nucleotide sequence ID" value="NZ_CP022684.1"/>
</dbReference>
<dbReference type="AlphaFoldDB" id="A0A2K9LHC4"/>
<sequence length="153" mass="16643">MINDRPVNLNLNPGTSSAGGVASPKAPDPKGKEVVEPKQDSVPTPKDDSLKVKAPEAEKNTVSEAAIAKARNEEVKEKVNQAIPKVRELMNKNQRSLDFRVAEEENRIIVTVIDKETDKVIRQIPPEDLLDLANSIDQGADGIREGSIINSKA</sequence>
<organism evidence="2 3">
    <name type="scientific">Ketobacter alkanivorans</name>
    <dbReference type="NCBI Taxonomy" id="1917421"/>
    <lineage>
        <taxon>Bacteria</taxon>
        <taxon>Pseudomonadati</taxon>
        <taxon>Pseudomonadota</taxon>
        <taxon>Gammaproteobacteria</taxon>
        <taxon>Pseudomonadales</taxon>
        <taxon>Ketobacteraceae</taxon>
        <taxon>Ketobacter</taxon>
    </lineage>
</organism>
<evidence type="ECO:0000313" key="2">
    <source>
        <dbReference type="EMBL" id="AUM11640.1"/>
    </source>
</evidence>
<accession>A0A2K9LHC4</accession>
<protein>
    <recommendedName>
        <fullName evidence="4">Flagellar biosynthesis protein FlaG</fullName>
    </recommendedName>
</protein>
<feature type="compositionally biased region" description="Basic and acidic residues" evidence="1">
    <location>
        <begin position="27"/>
        <end position="58"/>
    </location>
</feature>
<dbReference type="Proteomes" id="UP000235116">
    <property type="component" value="Chromosome"/>
</dbReference>
<dbReference type="OrthoDB" id="5741693at2"/>
<dbReference type="EMBL" id="CP022684">
    <property type="protein sequence ID" value="AUM11640.1"/>
    <property type="molecule type" value="Genomic_DNA"/>
</dbReference>
<gene>
    <name evidence="2" type="ORF">Kalk_04045</name>
</gene>
<name>A0A2K9LHC4_9GAMM</name>
<keyword evidence="3" id="KW-1185">Reference proteome</keyword>
<dbReference type="KEGG" id="kak:Kalk_04045"/>
<evidence type="ECO:0008006" key="4">
    <source>
        <dbReference type="Google" id="ProtNLM"/>
    </source>
</evidence>
<evidence type="ECO:0000313" key="3">
    <source>
        <dbReference type="Proteomes" id="UP000235116"/>
    </source>
</evidence>
<dbReference type="SUPFAM" id="SSF160214">
    <property type="entry name" value="FlaG-like"/>
    <property type="match status" value="1"/>
</dbReference>
<dbReference type="Pfam" id="PF03646">
    <property type="entry name" value="FlaG"/>
    <property type="match status" value="1"/>
</dbReference>
<dbReference type="InterPro" id="IPR005186">
    <property type="entry name" value="FlaG"/>
</dbReference>